<comment type="caution">
    <text evidence="1">The sequence shown here is derived from an EMBL/GenBank/DDBJ whole genome shotgun (WGS) entry which is preliminary data.</text>
</comment>
<dbReference type="Proteomes" id="UP000807342">
    <property type="component" value="Unassembled WGS sequence"/>
</dbReference>
<name>A0A9P5WW02_9AGAR</name>
<gene>
    <name evidence="1" type="ORF">P691DRAFT_769327</name>
</gene>
<sequence length="124" mass="13805">MLSAATTSAPFSLCPHLQGSKNYPIWVRHIHTLLIKDTLPEANANVFELATGNQPVIALVTNPNTIDLSTQEQSTGELNMNNVKDFHLMCTKERSWSFNGKVSSNPFTNLFLMDKPFIPLGFRA</sequence>
<dbReference type="AlphaFoldDB" id="A0A9P5WW02"/>
<keyword evidence="2" id="KW-1185">Reference proteome</keyword>
<dbReference type="EMBL" id="MU153863">
    <property type="protein sequence ID" value="KAF9439603.1"/>
    <property type="molecule type" value="Genomic_DNA"/>
</dbReference>
<proteinExistence type="predicted"/>
<evidence type="ECO:0000313" key="1">
    <source>
        <dbReference type="EMBL" id="KAF9439603.1"/>
    </source>
</evidence>
<organism evidence="1 2">
    <name type="scientific">Macrolepiota fuliginosa MF-IS2</name>
    <dbReference type="NCBI Taxonomy" id="1400762"/>
    <lineage>
        <taxon>Eukaryota</taxon>
        <taxon>Fungi</taxon>
        <taxon>Dikarya</taxon>
        <taxon>Basidiomycota</taxon>
        <taxon>Agaricomycotina</taxon>
        <taxon>Agaricomycetes</taxon>
        <taxon>Agaricomycetidae</taxon>
        <taxon>Agaricales</taxon>
        <taxon>Agaricineae</taxon>
        <taxon>Agaricaceae</taxon>
        <taxon>Macrolepiota</taxon>
    </lineage>
</organism>
<protein>
    <submittedName>
        <fullName evidence="1">Uncharacterized protein</fullName>
    </submittedName>
</protein>
<reference evidence="1" key="1">
    <citation type="submission" date="2020-11" db="EMBL/GenBank/DDBJ databases">
        <authorList>
            <consortium name="DOE Joint Genome Institute"/>
            <person name="Ahrendt S."/>
            <person name="Riley R."/>
            <person name="Andreopoulos W."/>
            <person name="Labutti K."/>
            <person name="Pangilinan J."/>
            <person name="Ruiz-Duenas F.J."/>
            <person name="Barrasa J.M."/>
            <person name="Sanchez-Garcia M."/>
            <person name="Camarero S."/>
            <person name="Miyauchi S."/>
            <person name="Serrano A."/>
            <person name="Linde D."/>
            <person name="Babiker R."/>
            <person name="Drula E."/>
            <person name="Ayuso-Fernandez I."/>
            <person name="Pacheco R."/>
            <person name="Padilla G."/>
            <person name="Ferreira P."/>
            <person name="Barriuso J."/>
            <person name="Kellner H."/>
            <person name="Castanera R."/>
            <person name="Alfaro M."/>
            <person name="Ramirez L."/>
            <person name="Pisabarro A.G."/>
            <person name="Kuo A."/>
            <person name="Tritt A."/>
            <person name="Lipzen A."/>
            <person name="He G."/>
            <person name="Yan M."/>
            <person name="Ng V."/>
            <person name="Cullen D."/>
            <person name="Martin F."/>
            <person name="Rosso M.-N."/>
            <person name="Henrissat B."/>
            <person name="Hibbett D."/>
            <person name="Martinez A.T."/>
            <person name="Grigoriev I.V."/>
        </authorList>
    </citation>
    <scope>NUCLEOTIDE SEQUENCE</scope>
    <source>
        <strain evidence="1">MF-IS2</strain>
    </source>
</reference>
<accession>A0A9P5WW02</accession>
<evidence type="ECO:0000313" key="2">
    <source>
        <dbReference type="Proteomes" id="UP000807342"/>
    </source>
</evidence>